<name>A0ABR5TL81_9BACL</name>
<evidence type="ECO:0000313" key="2">
    <source>
        <dbReference type="EMBL" id="KXB57295.1"/>
    </source>
</evidence>
<reference evidence="2 3" key="1">
    <citation type="submission" date="2016-01" db="EMBL/GenBank/DDBJ databases">
        <authorList>
            <person name="Mitreva M."/>
            <person name="Pepin K.H."/>
            <person name="Mihindukulasuriya K.A."/>
            <person name="Fulton R."/>
            <person name="Fronick C."/>
            <person name="O'Laughlin M."/>
            <person name="Miner T."/>
            <person name="Herter B."/>
            <person name="Rosa B.A."/>
            <person name="Cordes M."/>
            <person name="Tomlinson C."/>
            <person name="Wollam A."/>
            <person name="Palsikar V.B."/>
            <person name="Mardis E.R."/>
            <person name="Wilson R.K."/>
        </authorList>
    </citation>
    <scope>NUCLEOTIDE SEQUENCE [LARGE SCALE GENOMIC DNA]</scope>
    <source>
        <strain evidence="2 3">KA00071</strain>
    </source>
</reference>
<protein>
    <submittedName>
        <fullName evidence="2">Uncharacterized protein</fullName>
    </submittedName>
</protein>
<feature type="region of interest" description="Disordered" evidence="1">
    <location>
        <begin position="7"/>
        <end position="26"/>
    </location>
</feature>
<comment type="caution">
    <text evidence="2">The sequence shown here is derived from an EMBL/GenBank/DDBJ whole genome shotgun (WGS) entry which is preliminary data.</text>
</comment>
<feature type="compositionally biased region" description="Basic residues" evidence="1">
    <location>
        <begin position="12"/>
        <end position="26"/>
    </location>
</feature>
<gene>
    <name evidence="2" type="ORF">HMPREF1871_00881</name>
</gene>
<proteinExistence type="predicted"/>
<evidence type="ECO:0000313" key="3">
    <source>
        <dbReference type="Proteomes" id="UP000070467"/>
    </source>
</evidence>
<dbReference type="Proteomes" id="UP000070467">
    <property type="component" value="Unassembled WGS sequence"/>
</dbReference>
<organism evidence="2 3">
    <name type="scientific">Gemelliphila asaccharolytica</name>
    <dbReference type="NCBI Taxonomy" id="502393"/>
    <lineage>
        <taxon>Bacteria</taxon>
        <taxon>Bacillati</taxon>
        <taxon>Bacillota</taxon>
        <taxon>Bacilli</taxon>
        <taxon>Bacillales</taxon>
        <taxon>Gemellaceae</taxon>
        <taxon>Gemelliphila</taxon>
    </lineage>
</organism>
<evidence type="ECO:0000256" key="1">
    <source>
        <dbReference type="SAM" id="MobiDB-lite"/>
    </source>
</evidence>
<sequence length="40" mass="4935">MIILKRFNQLKNQKKNKKNKKNKYQHKKQKNTCFIVGIFL</sequence>
<dbReference type="EMBL" id="LSDB01000049">
    <property type="protein sequence ID" value="KXB57295.1"/>
    <property type="molecule type" value="Genomic_DNA"/>
</dbReference>
<keyword evidence="3" id="KW-1185">Reference proteome</keyword>
<accession>A0ABR5TL81</accession>